<dbReference type="RefSeq" id="XP_009524532.1">
    <property type="nucleotide sequence ID" value="XM_009526237.1"/>
</dbReference>
<organism evidence="1 2">
    <name type="scientific">Phytophthora sojae (strain P6497)</name>
    <name type="common">Soybean stem and root rot agent</name>
    <name type="synonym">Phytophthora megasperma f. sp. glycines</name>
    <dbReference type="NCBI Taxonomy" id="1094619"/>
    <lineage>
        <taxon>Eukaryota</taxon>
        <taxon>Sar</taxon>
        <taxon>Stramenopiles</taxon>
        <taxon>Oomycota</taxon>
        <taxon>Peronosporomycetes</taxon>
        <taxon>Peronosporales</taxon>
        <taxon>Peronosporaceae</taxon>
        <taxon>Phytophthora</taxon>
    </lineage>
</organism>
<dbReference type="GeneID" id="20641731"/>
<evidence type="ECO:0000313" key="1">
    <source>
        <dbReference type="EMBL" id="EGZ21815.1"/>
    </source>
</evidence>
<dbReference type="InParanoid" id="G4Z7R1"/>
<proteinExistence type="predicted"/>
<name>G4Z7R1_PHYSP</name>
<evidence type="ECO:0000313" key="2">
    <source>
        <dbReference type="Proteomes" id="UP000002640"/>
    </source>
</evidence>
<dbReference type="AlphaFoldDB" id="G4Z7R1"/>
<reference evidence="1 2" key="1">
    <citation type="journal article" date="2006" name="Science">
        <title>Phytophthora genome sequences uncover evolutionary origins and mechanisms of pathogenesis.</title>
        <authorList>
            <person name="Tyler B.M."/>
            <person name="Tripathy S."/>
            <person name="Zhang X."/>
            <person name="Dehal P."/>
            <person name="Jiang R.H."/>
            <person name="Aerts A."/>
            <person name="Arredondo F.D."/>
            <person name="Baxter L."/>
            <person name="Bensasson D."/>
            <person name="Beynon J.L."/>
            <person name="Chapman J."/>
            <person name="Damasceno C.M."/>
            <person name="Dorrance A.E."/>
            <person name="Dou D."/>
            <person name="Dickerman A.W."/>
            <person name="Dubchak I.L."/>
            <person name="Garbelotto M."/>
            <person name="Gijzen M."/>
            <person name="Gordon S.G."/>
            <person name="Govers F."/>
            <person name="Grunwald N.J."/>
            <person name="Huang W."/>
            <person name="Ivors K.L."/>
            <person name="Jones R.W."/>
            <person name="Kamoun S."/>
            <person name="Krampis K."/>
            <person name="Lamour K.H."/>
            <person name="Lee M.K."/>
            <person name="McDonald W.H."/>
            <person name="Medina M."/>
            <person name="Meijer H.J."/>
            <person name="Nordberg E.K."/>
            <person name="Maclean D.J."/>
            <person name="Ospina-Giraldo M.D."/>
            <person name="Morris P.F."/>
            <person name="Phuntumart V."/>
            <person name="Putnam N.H."/>
            <person name="Rash S."/>
            <person name="Rose J.K."/>
            <person name="Sakihama Y."/>
            <person name="Salamov A.A."/>
            <person name="Savidor A."/>
            <person name="Scheuring C.F."/>
            <person name="Smith B.M."/>
            <person name="Sobral B.W."/>
            <person name="Terry A."/>
            <person name="Torto-Alalibo T.A."/>
            <person name="Win J."/>
            <person name="Xu Z."/>
            <person name="Zhang H."/>
            <person name="Grigoriev I.V."/>
            <person name="Rokhsar D.S."/>
            <person name="Boore J.L."/>
        </authorList>
    </citation>
    <scope>NUCLEOTIDE SEQUENCE [LARGE SCALE GENOMIC DNA]</scope>
    <source>
        <strain evidence="1 2">P6497</strain>
    </source>
</reference>
<dbReference type="KEGG" id="psoj:PHYSODRAFT_299414"/>
<accession>G4Z7R1</accession>
<dbReference type="Proteomes" id="UP000002640">
    <property type="component" value="Unassembled WGS sequence"/>
</dbReference>
<dbReference type="EMBL" id="JH159153">
    <property type="protein sequence ID" value="EGZ21815.1"/>
    <property type="molecule type" value="Genomic_DNA"/>
</dbReference>
<keyword evidence="2" id="KW-1185">Reference proteome</keyword>
<gene>
    <name evidence="1" type="ORF">PHYSODRAFT_299414</name>
</gene>
<protein>
    <submittedName>
        <fullName evidence="1">Uncharacterized protein</fullName>
    </submittedName>
</protein>
<sequence>MYDVSDVIHRLRILKERVNEEQARLSIDNPTGIEASGLRRKTILVYTEDILERYQATHPQPAPAAAAKLVTEGSTQSILPKAVHRDGKVKPKTYKRVPKHILYSPTVLSRSLKRFSLTRKVPIIFGAIDM</sequence>